<evidence type="ECO:0000256" key="1">
    <source>
        <dbReference type="SAM" id="MobiDB-lite"/>
    </source>
</evidence>
<dbReference type="EMBL" id="GGEC01022178">
    <property type="protein sequence ID" value="MBX02662.1"/>
    <property type="molecule type" value="Transcribed_RNA"/>
</dbReference>
<name>A0A2P2KAE1_RHIMU</name>
<dbReference type="PANTHER" id="PTHR35756">
    <property type="entry name" value="OS05G0337400 PROTEIN"/>
    <property type="match status" value="1"/>
</dbReference>
<dbReference type="GO" id="GO:0009507">
    <property type="term" value="C:chloroplast"/>
    <property type="evidence" value="ECO:0007669"/>
    <property type="project" value="TreeGrafter"/>
</dbReference>
<reference evidence="2" key="1">
    <citation type="submission" date="2018-02" db="EMBL/GenBank/DDBJ databases">
        <title>Rhizophora mucronata_Transcriptome.</title>
        <authorList>
            <person name="Meera S.P."/>
            <person name="Sreeshan A."/>
            <person name="Augustine A."/>
        </authorList>
    </citation>
    <scope>NUCLEOTIDE SEQUENCE</scope>
    <source>
        <tissue evidence="2">Leaf</tissue>
    </source>
</reference>
<dbReference type="AlphaFoldDB" id="A0A2P2KAE1"/>
<evidence type="ECO:0000313" key="2">
    <source>
        <dbReference type="EMBL" id="MBX02662.1"/>
    </source>
</evidence>
<protein>
    <submittedName>
        <fullName evidence="2">EG2771</fullName>
    </submittedName>
</protein>
<dbReference type="PANTHER" id="PTHR35756:SF1">
    <property type="entry name" value="OS05G0337400 PROTEIN"/>
    <property type="match status" value="1"/>
</dbReference>
<organism evidence="2">
    <name type="scientific">Rhizophora mucronata</name>
    <name type="common">Asiatic mangrove</name>
    <dbReference type="NCBI Taxonomy" id="61149"/>
    <lineage>
        <taxon>Eukaryota</taxon>
        <taxon>Viridiplantae</taxon>
        <taxon>Streptophyta</taxon>
        <taxon>Embryophyta</taxon>
        <taxon>Tracheophyta</taxon>
        <taxon>Spermatophyta</taxon>
        <taxon>Magnoliopsida</taxon>
        <taxon>eudicotyledons</taxon>
        <taxon>Gunneridae</taxon>
        <taxon>Pentapetalae</taxon>
        <taxon>rosids</taxon>
        <taxon>fabids</taxon>
        <taxon>Malpighiales</taxon>
        <taxon>Rhizophoraceae</taxon>
        <taxon>Rhizophora</taxon>
    </lineage>
</organism>
<sequence length="196" mass="21322">MARVSAFSTPPSIFCRSTTHEIPSHSLTLPARNVHFQSHGVANSFIPLTLLNNRTRKESKTSSFYGIRRLRSVGEETQPPEEETEQQEAQVQEQEEQQTVSVPVSPSDTLTMHFQAEGTMDDTAIPAVTAALKEVGGITDLKVQVLEGIASVELIKQTTVQAAGVASSLVEVIQGSGFKLQTLNLSFEDEEDLVAL</sequence>
<feature type="region of interest" description="Disordered" evidence="1">
    <location>
        <begin position="66"/>
        <end position="98"/>
    </location>
</feature>
<accession>A0A2P2KAE1</accession>
<proteinExistence type="predicted"/>
<feature type="compositionally biased region" description="Low complexity" evidence="1">
    <location>
        <begin position="87"/>
        <end position="98"/>
    </location>
</feature>